<evidence type="ECO:0000259" key="7">
    <source>
        <dbReference type="Pfam" id="PF23347"/>
    </source>
</evidence>
<evidence type="ECO:0008006" key="11">
    <source>
        <dbReference type="Google" id="ProtNLM"/>
    </source>
</evidence>
<feature type="domain" description="Nucleoporin Nup120/160 beta-propeller" evidence="5">
    <location>
        <begin position="60"/>
        <end position="522"/>
    </location>
</feature>
<accession>A0AAD4J8Y1</accession>
<comment type="caution">
    <text evidence="9">The sequence shown here is derived from an EMBL/GenBank/DDBJ whole genome shotgun (WGS) entry which is preliminary data.</text>
</comment>
<reference evidence="9 10" key="1">
    <citation type="journal article" date="2021" name="Nat. Commun.">
        <title>Incipient diploidization of the medicinal plant Perilla within 10,000 years.</title>
        <authorList>
            <person name="Zhang Y."/>
            <person name="Shen Q."/>
            <person name="Leng L."/>
            <person name="Zhang D."/>
            <person name="Chen S."/>
            <person name="Shi Y."/>
            <person name="Ning Z."/>
            <person name="Chen S."/>
        </authorList>
    </citation>
    <scope>NUCLEOTIDE SEQUENCE [LARGE SCALE GENOMIC DNA]</scope>
    <source>
        <strain evidence="10">cv. PC099</strain>
    </source>
</reference>
<proteinExistence type="predicted"/>
<sequence>MSSSSRWRMAGMEVPLLSTDSIEWRQVSVPSTSTTANYNSDHPQAKDFASSCSIGNPPSYFIWKTSKSEANVLEIVQLCSNKEISTIGLRLVFPDALFPFAFICKSDEAKDCLVLYTLTISGVAFLIRLRNNLDYGTSTIVPASEVLEYNTQVQPNCGPTTAVVASEGCLLIGRSDGSIGCFLLGTLDPSAPGFMSEMRDDGGFGRLWGLLSRSPTLAAVQDLVVSDVQLRKLLFVLHSDGSFRVWDLQSGSKIFSHAMAVPAITGAFVRLWVGEANASTGVIPLAMLHRQNLEVTMETLHLHGLHLNVGERTSLSLEPSSRRISLGEAGPIDVKLTSNKVWILKEKGLVMQDLHSSGFTEGLAHYYALQENLVADLLFQSSEHSSDDLLWLAYSAFSSSKDEIARFVSSVFFRALLFPGVHCNAVIRQTLGNFNKHFTDSEFGSFTVEGLKSEILSLIEHQGGSASPVSILQCWKTFCAHYVNNWCKYNAAYGLVMDPSTGAIGIIRNYSISVCRGLEDMEHIIDGSFEEHKDYIGRELDYLGDESEREILFEFLQCVRNVSQQLGKASSTIFYESFLRTPHISSEEVVPRLLKILETGYSSSTAAILISELGGDAAWEKELSNHRNLRKFSTNMFLSLNVLCHKANSWNKVLDVVERYLKFLVPHKIVLNSDAEVNFHLNGSAIVQTTSQISKVMFDSVLDVLMLLSYLTSISGQINMSYDDVSRVKVELIPMIQEIVTEWHIIHYLGTTSSELPAIEDFSYKLSSLQIDCSGDKRLWNKKLGKCEFSLAHILLLSMQSSSRELGNLLFSQLPSPNCLVSLSRGFISWIIWGRRGEESSVFFSNSIDLALILLRNKQYNATEYLLTLVDAYSRKEKSFGSLQAVDGKLAALFHLLGYCLVAQTQHGQHGPVKDRKIGEAIRCFFRAASIEGSSEALQSLPPEAGWVRIDFSSSPSTAAWKLQYYQWVMQLFEQYNVSEAACQFALAALEQVDEALGTVVSTSQENLGESVTTVKGRLWANVFTLTLDLNNYHDAYCAIISNPDEESKTTCLRRFIIVLYERGAVKILCNGQLPLIGLVEKVERELSWKAERSDILAKPNPFKLLYAFEVHRHNWRRAAIYIYRYSVRLRAEAAVKDHELRSFTLQERLNGLAAAINALQLVHPSYAWIDAPGDDISPDGEAYPNKKARITQQEQSPAGNSLPQKHPSYLDIEKLEKEFVLTSAEYLLSLANIKWSFKGTDKPSADVIDLLVESSSYDMAFTVILKFWKGSGLKRELERVFTSMALKCCPSRQGATFHGKDRKPNGLLLTSSQNELVHDSLDVTAASQQFSGSSHWGTLEHYIDKYRTFHPRLPLIVAGTLLSADSQIDLPLWLVRHFKGERSESGFGMTGNESNPASLFRLYVDYGRHAEAINLLIEYMENLASIRPADIIRRKRPSAVWFPYTYVERLWSMLEESIRLGHRSDQCEKLKNLLHGALSNHLNLLKVDSDDVQSRAS</sequence>
<dbReference type="Pfam" id="PF11715">
    <property type="entry name" value="Beta-prop_Nup120_160"/>
    <property type="match status" value="1"/>
</dbReference>
<dbReference type="InterPro" id="IPR059141">
    <property type="entry name" value="Beta-prop_Nup120_160"/>
</dbReference>
<organism evidence="9 10">
    <name type="scientific">Perilla frutescens var. hirtella</name>
    <name type="common">Perilla citriodora</name>
    <name type="synonym">Perilla setoyensis</name>
    <dbReference type="NCBI Taxonomy" id="608512"/>
    <lineage>
        <taxon>Eukaryota</taxon>
        <taxon>Viridiplantae</taxon>
        <taxon>Streptophyta</taxon>
        <taxon>Embryophyta</taxon>
        <taxon>Tracheophyta</taxon>
        <taxon>Spermatophyta</taxon>
        <taxon>Magnoliopsida</taxon>
        <taxon>eudicotyledons</taxon>
        <taxon>Gunneridae</taxon>
        <taxon>Pentapetalae</taxon>
        <taxon>asterids</taxon>
        <taxon>lamiids</taxon>
        <taxon>Lamiales</taxon>
        <taxon>Lamiaceae</taxon>
        <taxon>Nepetoideae</taxon>
        <taxon>Elsholtzieae</taxon>
        <taxon>Perilla</taxon>
    </lineage>
</organism>
<evidence type="ECO:0000256" key="4">
    <source>
        <dbReference type="SAM" id="MobiDB-lite"/>
    </source>
</evidence>
<evidence type="ECO:0000313" key="9">
    <source>
        <dbReference type="EMBL" id="KAH6829282.1"/>
    </source>
</evidence>
<dbReference type="InterPro" id="IPR056536">
    <property type="entry name" value="TPR_NUP160_C"/>
</dbReference>
<dbReference type="InterPro" id="IPR021717">
    <property type="entry name" value="Nucleoporin_Nup160"/>
</dbReference>
<feature type="domain" description="NUP160 C-terminal TPR" evidence="7">
    <location>
        <begin position="1213"/>
        <end position="1476"/>
    </location>
</feature>
<keyword evidence="2" id="KW-0813">Transport</keyword>
<evidence type="ECO:0000256" key="1">
    <source>
        <dbReference type="ARBA" id="ARBA00004123"/>
    </source>
</evidence>
<dbReference type="InterPro" id="IPR056535">
    <property type="entry name" value="TPR_NUP160_M"/>
</dbReference>
<dbReference type="Pfam" id="PF23354">
    <property type="entry name" value="TPR_NUP160_120_M"/>
    <property type="match status" value="1"/>
</dbReference>
<gene>
    <name evidence="9" type="ORF">C2S53_011375</name>
</gene>
<evidence type="ECO:0000256" key="2">
    <source>
        <dbReference type="ARBA" id="ARBA00022448"/>
    </source>
</evidence>
<name>A0AAD4J8Y1_PERFH</name>
<dbReference type="Pfam" id="PF23347">
    <property type="entry name" value="TPR_Nup160_C"/>
    <property type="match status" value="1"/>
</dbReference>
<feature type="region of interest" description="Disordered" evidence="4">
    <location>
        <begin position="1181"/>
        <end position="1206"/>
    </location>
</feature>
<evidence type="ECO:0000259" key="5">
    <source>
        <dbReference type="Pfam" id="PF11715"/>
    </source>
</evidence>
<dbReference type="Proteomes" id="UP001190926">
    <property type="component" value="Unassembled WGS sequence"/>
</dbReference>
<dbReference type="InterPro" id="IPR035192">
    <property type="entry name" value="NUP160_hel_plant"/>
</dbReference>
<evidence type="ECO:0000259" key="8">
    <source>
        <dbReference type="Pfam" id="PF23354"/>
    </source>
</evidence>
<dbReference type="EMBL" id="SDAM02000109">
    <property type="protein sequence ID" value="KAH6829282.1"/>
    <property type="molecule type" value="Genomic_DNA"/>
</dbReference>
<dbReference type="GO" id="GO:0005643">
    <property type="term" value="C:nuclear pore"/>
    <property type="evidence" value="ECO:0007669"/>
    <property type="project" value="TreeGrafter"/>
</dbReference>
<evidence type="ECO:0000313" key="10">
    <source>
        <dbReference type="Proteomes" id="UP001190926"/>
    </source>
</evidence>
<dbReference type="PANTHER" id="PTHR21286:SF0">
    <property type="entry name" value="NUCLEAR PORE COMPLEX PROTEIN NUP160"/>
    <property type="match status" value="1"/>
</dbReference>
<evidence type="ECO:0000259" key="6">
    <source>
        <dbReference type="Pfam" id="PF17238"/>
    </source>
</evidence>
<keyword evidence="10" id="KW-1185">Reference proteome</keyword>
<comment type="subcellular location">
    <subcellularLocation>
        <location evidence="1">Nucleus</location>
    </subcellularLocation>
</comment>
<dbReference type="PANTHER" id="PTHR21286">
    <property type="entry name" value="NUCLEAR PORE COMPLEX PROTEIN NUP160"/>
    <property type="match status" value="1"/>
</dbReference>
<keyword evidence="3" id="KW-0539">Nucleus</keyword>
<dbReference type="GO" id="GO:0017056">
    <property type="term" value="F:structural constituent of nuclear pore"/>
    <property type="evidence" value="ECO:0007669"/>
    <property type="project" value="TreeGrafter"/>
</dbReference>
<feature type="domain" description="NUP160 helical" evidence="6">
    <location>
        <begin position="540"/>
        <end position="732"/>
    </location>
</feature>
<evidence type="ECO:0000256" key="3">
    <source>
        <dbReference type="ARBA" id="ARBA00023242"/>
    </source>
</evidence>
<feature type="compositionally biased region" description="Polar residues" evidence="4">
    <location>
        <begin position="1191"/>
        <end position="1204"/>
    </location>
</feature>
<feature type="domain" description="NUP160 middle TPR" evidence="8">
    <location>
        <begin position="921"/>
        <end position="1162"/>
    </location>
</feature>
<protein>
    <recommendedName>
        <fullName evidence="11">Nuclear pore complex protein NUP160</fullName>
    </recommendedName>
</protein>
<dbReference type="Pfam" id="PF17238">
    <property type="entry name" value="NUP160_helical_2"/>
    <property type="match status" value="1"/>
</dbReference>